<gene>
    <name evidence="7" type="ORF">QBC37DRAFT_429778</name>
</gene>
<evidence type="ECO:0000256" key="2">
    <source>
        <dbReference type="ARBA" id="ARBA00022617"/>
    </source>
</evidence>
<evidence type="ECO:0000256" key="4">
    <source>
        <dbReference type="ARBA" id="ARBA00023004"/>
    </source>
</evidence>
<dbReference type="GO" id="GO:0020037">
    <property type="term" value="F:heme binding"/>
    <property type="evidence" value="ECO:0007669"/>
    <property type="project" value="InterPro"/>
</dbReference>
<dbReference type="InterPro" id="IPR036396">
    <property type="entry name" value="Cyt_P450_sf"/>
</dbReference>
<dbReference type="Pfam" id="PF00067">
    <property type="entry name" value="p450"/>
    <property type="match status" value="1"/>
</dbReference>
<feature type="transmembrane region" description="Helical" evidence="6">
    <location>
        <begin position="12"/>
        <end position="30"/>
    </location>
</feature>
<dbReference type="GO" id="GO:0004497">
    <property type="term" value="F:monooxygenase activity"/>
    <property type="evidence" value="ECO:0007669"/>
    <property type="project" value="InterPro"/>
</dbReference>
<keyword evidence="4 5" id="KW-0408">Iron</keyword>
<dbReference type="AlphaFoldDB" id="A0AAN7B3Q4"/>
<dbReference type="PANTHER" id="PTHR24305">
    <property type="entry name" value="CYTOCHROME P450"/>
    <property type="match status" value="1"/>
</dbReference>
<accession>A0AAN7B3Q4</accession>
<keyword evidence="6" id="KW-0812">Transmembrane</keyword>
<sequence>MDILNNNLHILSAHPTLLLTTLLIPLLYLLTRQLLLPKPIPQIPYDPAAASQILGDVPSLESDPSGLALWAGHHLARLKTPLCQVFMGPLAKPMVLVADIGNARDIMFFRSDFDRSDYILNRFPLFKGFHFRMKTGEQWKLSRGWVKDLMGKEFLGSVGKDVVYGSVRRLVGLWEVQARLAGTERAFSMTHDLRALALDVISGFYLGGEFEDWGLQRQLDLVGKLGAESVKAGQHGEVIFPKAEVHRFTEGMILVGDRLAAIYDAVNTKLPPGLVSFWFRYVNPSFGHFFRAKDRFLGRILDLSMTRLGEEKKPSSGVDYMVAREDKAAQRAGRKPLVGGLRQTMIDEVYGNLIAGQHTTSAALVWILKFVTENPDVQENLKAEVAAVVGGEERFPTGEELAAARLPYHDAVIEETMRLRASFLMPRDAVRATELLGYRIPKGTICVLVSQGHQLESTGDMKKREYPGAERANPNLEVFDPERWLVRNEATGEITFDGSSYPQMAFGLGPRGCWGRKLAQMEMRMMLALVVWRFELLPVLPDALSNHDAGYDISYRAKNGYLRLRIKDELKG</sequence>
<comment type="cofactor">
    <cofactor evidence="5">
        <name>heme</name>
        <dbReference type="ChEBI" id="CHEBI:30413"/>
    </cofactor>
</comment>
<keyword evidence="2 5" id="KW-0349">Heme</keyword>
<organism evidence="7 8">
    <name type="scientific">Rhypophila decipiens</name>
    <dbReference type="NCBI Taxonomy" id="261697"/>
    <lineage>
        <taxon>Eukaryota</taxon>
        <taxon>Fungi</taxon>
        <taxon>Dikarya</taxon>
        <taxon>Ascomycota</taxon>
        <taxon>Pezizomycotina</taxon>
        <taxon>Sordariomycetes</taxon>
        <taxon>Sordariomycetidae</taxon>
        <taxon>Sordariales</taxon>
        <taxon>Naviculisporaceae</taxon>
        <taxon>Rhypophila</taxon>
    </lineage>
</organism>
<dbReference type="PRINTS" id="PR00385">
    <property type="entry name" value="P450"/>
</dbReference>
<evidence type="ECO:0000256" key="5">
    <source>
        <dbReference type="PIRSR" id="PIRSR602401-1"/>
    </source>
</evidence>
<evidence type="ECO:0000256" key="3">
    <source>
        <dbReference type="ARBA" id="ARBA00022723"/>
    </source>
</evidence>
<feature type="binding site" description="axial binding residue" evidence="5">
    <location>
        <position position="513"/>
    </location>
    <ligand>
        <name>heme</name>
        <dbReference type="ChEBI" id="CHEBI:30413"/>
    </ligand>
    <ligandPart>
        <name>Fe</name>
        <dbReference type="ChEBI" id="CHEBI:18248"/>
    </ligandPart>
</feature>
<evidence type="ECO:0000313" key="8">
    <source>
        <dbReference type="Proteomes" id="UP001301769"/>
    </source>
</evidence>
<dbReference type="InterPro" id="IPR050121">
    <property type="entry name" value="Cytochrome_P450_monoxygenase"/>
</dbReference>
<reference evidence="7" key="1">
    <citation type="journal article" date="2023" name="Mol. Phylogenet. Evol.">
        <title>Genome-scale phylogeny and comparative genomics of the fungal order Sordariales.</title>
        <authorList>
            <person name="Hensen N."/>
            <person name="Bonometti L."/>
            <person name="Westerberg I."/>
            <person name="Brannstrom I.O."/>
            <person name="Guillou S."/>
            <person name="Cros-Aarteil S."/>
            <person name="Calhoun S."/>
            <person name="Haridas S."/>
            <person name="Kuo A."/>
            <person name="Mondo S."/>
            <person name="Pangilinan J."/>
            <person name="Riley R."/>
            <person name="LaButti K."/>
            <person name="Andreopoulos B."/>
            <person name="Lipzen A."/>
            <person name="Chen C."/>
            <person name="Yan M."/>
            <person name="Daum C."/>
            <person name="Ng V."/>
            <person name="Clum A."/>
            <person name="Steindorff A."/>
            <person name="Ohm R.A."/>
            <person name="Martin F."/>
            <person name="Silar P."/>
            <person name="Natvig D.O."/>
            <person name="Lalanne C."/>
            <person name="Gautier V."/>
            <person name="Ament-Velasquez S.L."/>
            <person name="Kruys A."/>
            <person name="Hutchinson M.I."/>
            <person name="Powell A.J."/>
            <person name="Barry K."/>
            <person name="Miller A.N."/>
            <person name="Grigoriev I.V."/>
            <person name="Debuchy R."/>
            <person name="Gladieux P."/>
            <person name="Hiltunen Thoren M."/>
            <person name="Johannesson H."/>
        </authorList>
    </citation>
    <scope>NUCLEOTIDE SEQUENCE</scope>
    <source>
        <strain evidence="7">PSN293</strain>
    </source>
</reference>
<keyword evidence="6" id="KW-0472">Membrane</keyword>
<keyword evidence="8" id="KW-1185">Reference proteome</keyword>
<comment type="caution">
    <text evidence="7">The sequence shown here is derived from an EMBL/GenBank/DDBJ whole genome shotgun (WGS) entry which is preliminary data.</text>
</comment>
<evidence type="ECO:0000256" key="1">
    <source>
        <dbReference type="ARBA" id="ARBA00010617"/>
    </source>
</evidence>
<dbReference type="PRINTS" id="PR00463">
    <property type="entry name" value="EP450I"/>
</dbReference>
<dbReference type="GO" id="GO:0005506">
    <property type="term" value="F:iron ion binding"/>
    <property type="evidence" value="ECO:0007669"/>
    <property type="project" value="InterPro"/>
</dbReference>
<dbReference type="GO" id="GO:0016705">
    <property type="term" value="F:oxidoreductase activity, acting on paired donors, with incorporation or reduction of molecular oxygen"/>
    <property type="evidence" value="ECO:0007669"/>
    <property type="project" value="InterPro"/>
</dbReference>
<dbReference type="EMBL" id="MU858193">
    <property type="protein sequence ID" value="KAK4209798.1"/>
    <property type="molecule type" value="Genomic_DNA"/>
</dbReference>
<evidence type="ECO:0000256" key="6">
    <source>
        <dbReference type="SAM" id="Phobius"/>
    </source>
</evidence>
<evidence type="ECO:0000313" key="7">
    <source>
        <dbReference type="EMBL" id="KAK4209798.1"/>
    </source>
</evidence>
<dbReference type="Proteomes" id="UP001301769">
    <property type="component" value="Unassembled WGS sequence"/>
</dbReference>
<dbReference type="InterPro" id="IPR002401">
    <property type="entry name" value="Cyt_P450_E_grp-I"/>
</dbReference>
<dbReference type="Gene3D" id="1.10.630.10">
    <property type="entry name" value="Cytochrome P450"/>
    <property type="match status" value="1"/>
</dbReference>
<name>A0AAN7B3Q4_9PEZI</name>
<dbReference type="SUPFAM" id="SSF48264">
    <property type="entry name" value="Cytochrome P450"/>
    <property type="match status" value="1"/>
</dbReference>
<reference evidence="7" key="2">
    <citation type="submission" date="2023-05" db="EMBL/GenBank/DDBJ databases">
        <authorList>
            <consortium name="Lawrence Berkeley National Laboratory"/>
            <person name="Steindorff A."/>
            <person name="Hensen N."/>
            <person name="Bonometti L."/>
            <person name="Westerberg I."/>
            <person name="Brannstrom I.O."/>
            <person name="Guillou S."/>
            <person name="Cros-Aarteil S."/>
            <person name="Calhoun S."/>
            <person name="Haridas S."/>
            <person name="Kuo A."/>
            <person name="Mondo S."/>
            <person name="Pangilinan J."/>
            <person name="Riley R."/>
            <person name="Labutti K."/>
            <person name="Andreopoulos B."/>
            <person name="Lipzen A."/>
            <person name="Chen C."/>
            <person name="Yanf M."/>
            <person name="Daum C."/>
            <person name="Ng V."/>
            <person name="Clum A."/>
            <person name="Ohm R."/>
            <person name="Martin F."/>
            <person name="Silar P."/>
            <person name="Natvig D."/>
            <person name="Lalanne C."/>
            <person name="Gautier V."/>
            <person name="Ament-Velasquez S.L."/>
            <person name="Kruys A."/>
            <person name="Hutchinson M.I."/>
            <person name="Powell A.J."/>
            <person name="Barry K."/>
            <person name="Miller A.N."/>
            <person name="Grigoriev I.V."/>
            <person name="Debuchy R."/>
            <person name="Gladieux P."/>
            <person name="Thoren M.H."/>
            <person name="Johannesson H."/>
        </authorList>
    </citation>
    <scope>NUCLEOTIDE SEQUENCE</scope>
    <source>
        <strain evidence="7">PSN293</strain>
    </source>
</reference>
<keyword evidence="3 5" id="KW-0479">Metal-binding</keyword>
<dbReference type="InterPro" id="IPR001128">
    <property type="entry name" value="Cyt_P450"/>
</dbReference>
<keyword evidence="6" id="KW-1133">Transmembrane helix</keyword>
<protein>
    <submittedName>
        <fullName evidence="7">Cytochrome P450</fullName>
    </submittedName>
</protein>
<comment type="similarity">
    <text evidence="1">Belongs to the cytochrome P450 family.</text>
</comment>
<proteinExistence type="inferred from homology"/>
<dbReference type="PANTHER" id="PTHR24305:SF166">
    <property type="entry name" value="CYTOCHROME P450 12A4, MITOCHONDRIAL-RELATED"/>
    <property type="match status" value="1"/>
</dbReference>